<accession>A0A6S6U4K0</accession>
<dbReference type="GO" id="GO:0006412">
    <property type="term" value="P:translation"/>
    <property type="evidence" value="ECO:0007669"/>
    <property type="project" value="UniProtKB-UniRule"/>
</dbReference>
<evidence type="ECO:0000256" key="3">
    <source>
        <dbReference type="ARBA" id="ARBA00023274"/>
    </source>
</evidence>
<protein>
    <recommendedName>
        <fullName evidence="4 5">Large ribosomal subunit protein bL28</fullName>
    </recommendedName>
</protein>
<organism evidence="6">
    <name type="scientific">uncultured Aureispira sp</name>
    <dbReference type="NCBI Taxonomy" id="1331704"/>
    <lineage>
        <taxon>Bacteria</taxon>
        <taxon>Pseudomonadati</taxon>
        <taxon>Bacteroidota</taxon>
        <taxon>Saprospiria</taxon>
        <taxon>Saprospirales</taxon>
        <taxon>Saprospiraceae</taxon>
        <taxon>Aureispira</taxon>
        <taxon>environmental samples</taxon>
    </lineage>
</organism>
<keyword evidence="2 5" id="KW-0689">Ribosomal protein</keyword>
<dbReference type="EMBL" id="CACVAQ010000484">
    <property type="protein sequence ID" value="CAA6829365.1"/>
    <property type="molecule type" value="Genomic_DNA"/>
</dbReference>
<dbReference type="InterPro" id="IPR001383">
    <property type="entry name" value="Ribosomal_bL28_bact-type"/>
</dbReference>
<dbReference type="SUPFAM" id="SSF143800">
    <property type="entry name" value="L28p-like"/>
    <property type="match status" value="1"/>
</dbReference>
<dbReference type="NCBIfam" id="TIGR00009">
    <property type="entry name" value="L28"/>
    <property type="match status" value="1"/>
</dbReference>
<evidence type="ECO:0000256" key="4">
    <source>
        <dbReference type="ARBA" id="ARBA00035174"/>
    </source>
</evidence>
<dbReference type="InterPro" id="IPR026569">
    <property type="entry name" value="Ribosomal_bL28"/>
</dbReference>
<gene>
    <name evidence="5" type="primary">rpmB</name>
    <name evidence="6" type="ORF">HELGO_WM24322</name>
</gene>
<reference evidence="6" key="1">
    <citation type="submission" date="2020-01" db="EMBL/GenBank/DDBJ databases">
        <authorList>
            <person name="Meier V. D."/>
            <person name="Meier V D."/>
        </authorList>
    </citation>
    <scope>NUCLEOTIDE SEQUENCE</scope>
    <source>
        <strain evidence="6">HLG_WM_MAG_10</strain>
    </source>
</reference>
<evidence type="ECO:0000256" key="5">
    <source>
        <dbReference type="HAMAP-Rule" id="MF_00373"/>
    </source>
</evidence>
<dbReference type="AlphaFoldDB" id="A0A6S6U4K0"/>
<dbReference type="GO" id="GO:0003735">
    <property type="term" value="F:structural constituent of ribosome"/>
    <property type="evidence" value="ECO:0007669"/>
    <property type="project" value="InterPro"/>
</dbReference>
<dbReference type="InterPro" id="IPR037147">
    <property type="entry name" value="Ribosomal_bL28_sf"/>
</dbReference>
<dbReference type="GO" id="GO:1990904">
    <property type="term" value="C:ribonucleoprotein complex"/>
    <property type="evidence" value="ECO:0007669"/>
    <property type="project" value="UniProtKB-KW"/>
</dbReference>
<evidence type="ECO:0000313" key="6">
    <source>
        <dbReference type="EMBL" id="CAA6829365.1"/>
    </source>
</evidence>
<dbReference type="Gene3D" id="2.30.170.40">
    <property type="entry name" value="Ribosomal protein L28/L24"/>
    <property type="match status" value="1"/>
</dbReference>
<dbReference type="GO" id="GO:0005840">
    <property type="term" value="C:ribosome"/>
    <property type="evidence" value="ECO:0007669"/>
    <property type="project" value="UniProtKB-KW"/>
</dbReference>
<name>A0A6S6U4K0_9BACT</name>
<dbReference type="InterPro" id="IPR034704">
    <property type="entry name" value="Ribosomal_bL28/bL31-like_sf"/>
</dbReference>
<evidence type="ECO:0000256" key="1">
    <source>
        <dbReference type="ARBA" id="ARBA00008760"/>
    </source>
</evidence>
<dbReference type="Pfam" id="PF00830">
    <property type="entry name" value="Ribosomal_L28"/>
    <property type="match status" value="1"/>
</dbReference>
<dbReference type="PANTHER" id="PTHR13528">
    <property type="entry name" value="39S RIBOSOMAL PROTEIN L28, MITOCHONDRIAL"/>
    <property type="match status" value="1"/>
</dbReference>
<comment type="similarity">
    <text evidence="1 5">Belongs to the bacterial ribosomal protein bL28 family.</text>
</comment>
<sequence length="133" mass="15280">MSKICQLTGTKPLVGNNVSHSKRRTKRRFNPNLQTKRIYVREIDSWVKVKLTTRALRNMEKIGTFKYLKQQIAAGFDPKVWVEDAKSMEAAKTAKRGYRRVEHVDANGHKSYSITFEPEGVSNKKVKLSSVIK</sequence>
<dbReference type="HAMAP" id="MF_00373">
    <property type="entry name" value="Ribosomal_bL28"/>
    <property type="match status" value="1"/>
</dbReference>
<evidence type="ECO:0000256" key="2">
    <source>
        <dbReference type="ARBA" id="ARBA00022980"/>
    </source>
</evidence>
<keyword evidence="3 5" id="KW-0687">Ribonucleoprotein</keyword>
<proteinExistence type="inferred from homology"/>
<dbReference type="PANTHER" id="PTHR13528:SF2">
    <property type="entry name" value="LARGE RIBOSOMAL SUBUNIT PROTEIN BL28M"/>
    <property type="match status" value="1"/>
</dbReference>